<dbReference type="RefSeq" id="WP_014812171.1">
    <property type="nucleotide sequence ID" value="NC_018025.1"/>
</dbReference>
<dbReference type="HOGENOM" id="CLU_119519_0_0_7"/>
<dbReference type="InterPro" id="IPR016181">
    <property type="entry name" value="Acyl_CoA_acyltransferase"/>
</dbReference>
<dbReference type="SUPFAM" id="SSF55729">
    <property type="entry name" value="Acyl-CoA N-acyltransferases (Nat)"/>
    <property type="match status" value="1"/>
</dbReference>
<dbReference type="InterPro" id="IPR045039">
    <property type="entry name" value="NSI-like"/>
</dbReference>
<accession>I4CBW5</accession>
<gene>
    <name evidence="4" type="ordered locus">Desti_4424</name>
</gene>
<sequence>MIRKAQLSDMKIIHQLIMEQAKFGHILARAISDLYSQVRDFSVLVDDATGEILGCGSLHIVWEDLAEIRSLAVKSSHQSRGLGTLLIDFLLKEANELGIRRVFVLTYRITLFEKLGFSVMDKSQLPHKIWADCIKCTKFPECDEVALVKIQ</sequence>
<organism evidence="4 5">
    <name type="scientific">Desulfomonile tiedjei (strain ATCC 49306 / DSM 6799 / DCB-1)</name>
    <dbReference type="NCBI Taxonomy" id="706587"/>
    <lineage>
        <taxon>Bacteria</taxon>
        <taxon>Pseudomonadati</taxon>
        <taxon>Thermodesulfobacteriota</taxon>
        <taxon>Desulfomonilia</taxon>
        <taxon>Desulfomonilales</taxon>
        <taxon>Desulfomonilaceae</taxon>
        <taxon>Desulfomonile</taxon>
    </lineage>
</organism>
<evidence type="ECO:0000313" key="4">
    <source>
        <dbReference type="EMBL" id="AFM27056.1"/>
    </source>
</evidence>
<protein>
    <submittedName>
        <fullName evidence="4">Acetyltransferase, N-acetylglutamate synthase</fullName>
        <ecNumber evidence="4">2.3.1.1</ecNumber>
    </submittedName>
</protein>
<dbReference type="EMBL" id="CP003360">
    <property type="protein sequence ID" value="AFM27056.1"/>
    <property type="molecule type" value="Genomic_DNA"/>
</dbReference>
<dbReference type="KEGG" id="dti:Desti_4424"/>
<dbReference type="Pfam" id="PF00583">
    <property type="entry name" value="Acetyltransf_1"/>
    <property type="match status" value="1"/>
</dbReference>
<keyword evidence="1 4" id="KW-0808">Transferase</keyword>
<evidence type="ECO:0000313" key="5">
    <source>
        <dbReference type="Proteomes" id="UP000006055"/>
    </source>
</evidence>
<dbReference type="PANTHER" id="PTHR43626:SF4">
    <property type="entry name" value="GCN5-RELATED N-ACETYLTRANSFERASE 2, CHLOROPLASTIC"/>
    <property type="match status" value="1"/>
</dbReference>
<dbReference type="eggNOG" id="COG1246">
    <property type="taxonomic scope" value="Bacteria"/>
</dbReference>
<dbReference type="InterPro" id="IPR000182">
    <property type="entry name" value="GNAT_dom"/>
</dbReference>
<reference evidence="5" key="1">
    <citation type="submission" date="2012-06" db="EMBL/GenBank/DDBJ databases">
        <title>Complete sequence of chromosome of Desulfomonile tiedjei DSM 6799.</title>
        <authorList>
            <person name="Lucas S."/>
            <person name="Copeland A."/>
            <person name="Lapidus A."/>
            <person name="Glavina del Rio T."/>
            <person name="Dalin E."/>
            <person name="Tice H."/>
            <person name="Bruce D."/>
            <person name="Goodwin L."/>
            <person name="Pitluck S."/>
            <person name="Peters L."/>
            <person name="Ovchinnikova G."/>
            <person name="Zeytun A."/>
            <person name="Lu M."/>
            <person name="Kyrpides N."/>
            <person name="Mavromatis K."/>
            <person name="Ivanova N."/>
            <person name="Brettin T."/>
            <person name="Detter J.C."/>
            <person name="Han C."/>
            <person name="Larimer F."/>
            <person name="Land M."/>
            <person name="Hauser L."/>
            <person name="Markowitz V."/>
            <person name="Cheng J.-F."/>
            <person name="Hugenholtz P."/>
            <person name="Woyke T."/>
            <person name="Wu D."/>
            <person name="Spring S."/>
            <person name="Schroeder M."/>
            <person name="Brambilla E."/>
            <person name="Klenk H.-P."/>
            <person name="Eisen J.A."/>
        </authorList>
    </citation>
    <scope>NUCLEOTIDE SEQUENCE [LARGE SCALE GENOMIC DNA]</scope>
    <source>
        <strain evidence="5">ATCC 49306 / DSM 6799 / DCB-1</strain>
    </source>
</reference>
<dbReference type="CDD" id="cd04301">
    <property type="entry name" value="NAT_SF"/>
    <property type="match status" value="1"/>
</dbReference>
<dbReference type="PANTHER" id="PTHR43626">
    <property type="entry name" value="ACYL-COA N-ACYLTRANSFERASE"/>
    <property type="match status" value="1"/>
</dbReference>
<evidence type="ECO:0000256" key="1">
    <source>
        <dbReference type="ARBA" id="ARBA00022679"/>
    </source>
</evidence>
<dbReference type="NCBIfam" id="NF005840">
    <property type="entry name" value="PRK07757.1"/>
    <property type="match status" value="1"/>
</dbReference>
<dbReference type="STRING" id="706587.Desti_4424"/>
<dbReference type="GO" id="GO:0008080">
    <property type="term" value="F:N-acetyltransferase activity"/>
    <property type="evidence" value="ECO:0007669"/>
    <property type="project" value="InterPro"/>
</dbReference>
<dbReference type="Proteomes" id="UP000006055">
    <property type="component" value="Chromosome"/>
</dbReference>
<dbReference type="PROSITE" id="PS51186">
    <property type="entry name" value="GNAT"/>
    <property type="match status" value="1"/>
</dbReference>
<proteinExistence type="predicted"/>
<keyword evidence="5" id="KW-1185">Reference proteome</keyword>
<dbReference type="OrthoDB" id="9793138at2"/>
<keyword evidence="2 4" id="KW-0012">Acyltransferase</keyword>
<dbReference type="Gene3D" id="3.40.630.30">
    <property type="match status" value="1"/>
</dbReference>
<dbReference type="AlphaFoldDB" id="I4CBW5"/>
<dbReference type="EC" id="2.3.1.1" evidence="4"/>
<evidence type="ECO:0000256" key="2">
    <source>
        <dbReference type="ARBA" id="ARBA00023315"/>
    </source>
</evidence>
<name>I4CBW5_DESTA</name>
<dbReference type="GO" id="GO:0005737">
    <property type="term" value="C:cytoplasm"/>
    <property type="evidence" value="ECO:0007669"/>
    <property type="project" value="TreeGrafter"/>
</dbReference>
<evidence type="ECO:0000259" key="3">
    <source>
        <dbReference type="PROSITE" id="PS51186"/>
    </source>
</evidence>
<feature type="domain" description="N-acetyltransferase" evidence="3">
    <location>
        <begin position="1"/>
        <end position="136"/>
    </location>
</feature>